<dbReference type="PROSITE" id="PS51257">
    <property type="entry name" value="PROKAR_LIPOPROTEIN"/>
    <property type="match status" value="1"/>
</dbReference>
<accession>A0ABV6FNM4</accession>
<dbReference type="EMBL" id="JBHLWI010000004">
    <property type="protein sequence ID" value="MFC0261461.1"/>
    <property type="molecule type" value="Genomic_DNA"/>
</dbReference>
<dbReference type="RefSeq" id="WP_382385909.1">
    <property type="nucleotide sequence ID" value="NZ_JBHLWI010000004.1"/>
</dbReference>
<keyword evidence="2" id="KW-1185">Reference proteome</keyword>
<gene>
    <name evidence="1" type="ORF">ACFFIP_02120</name>
</gene>
<comment type="caution">
    <text evidence="1">The sequence shown here is derived from an EMBL/GenBank/DDBJ whole genome shotgun (WGS) entry which is preliminary data.</text>
</comment>
<proteinExistence type="predicted"/>
<organism evidence="1 2">
    <name type="scientific">Fontibacter flavus</name>
    <dbReference type="NCBI Taxonomy" id="654838"/>
    <lineage>
        <taxon>Bacteria</taxon>
        <taxon>Pseudomonadati</taxon>
        <taxon>Bacteroidota</taxon>
        <taxon>Cytophagia</taxon>
        <taxon>Cytophagales</taxon>
        <taxon>Cyclobacteriaceae</taxon>
        <taxon>Fontibacter</taxon>
    </lineage>
</organism>
<evidence type="ECO:0008006" key="3">
    <source>
        <dbReference type="Google" id="ProtNLM"/>
    </source>
</evidence>
<dbReference type="Proteomes" id="UP001589797">
    <property type="component" value="Unassembled WGS sequence"/>
</dbReference>
<name>A0ABV6FNM4_9BACT</name>
<sequence>MSTKLSFILFIIILLASCKPKTEPNLLLGNWYGFDQDSAYYELYISDSLIILNHENMGFAEYSYKKDGTKLITTTPLFFERVWNLDSVNDSIFILSDTLETHHYYRIDTPMDFFGSLKDSMEFAGFKEGFISRNQKHKND</sequence>
<protein>
    <recommendedName>
        <fullName evidence="3">Lipocalin-like domain-containing protein</fullName>
    </recommendedName>
</protein>
<evidence type="ECO:0000313" key="1">
    <source>
        <dbReference type="EMBL" id="MFC0261461.1"/>
    </source>
</evidence>
<evidence type="ECO:0000313" key="2">
    <source>
        <dbReference type="Proteomes" id="UP001589797"/>
    </source>
</evidence>
<reference evidence="1 2" key="1">
    <citation type="submission" date="2024-09" db="EMBL/GenBank/DDBJ databases">
        <authorList>
            <person name="Sun Q."/>
            <person name="Mori K."/>
        </authorList>
    </citation>
    <scope>NUCLEOTIDE SEQUENCE [LARGE SCALE GENOMIC DNA]</scope>
    <source>
        <strain evidence="1 2">CCM 7650</strain>
    </source>
</reference>